<evidence type="ECO:0000313" key="1">
    <source>
        <dbReference type="EMBL" id="MPN56016.1"/>
    </source>
</evidence>
<organism evidence="1">
    <name type="scientific">bioreactor metagenome</name>
    <dbReference type="NCBI Taxonomy" id="1076179"/>
    <lineage>
        <taxon>unclassified sequences</taxon>
        <taxon>metagenomes</taxon>
        <taxon>ecological metagenomes</taxon>
    </lineage>
</organism>
<proteinExistence type="predicted"/>
<comment type="caution">
    <text evidence="1">The sequence shown here is derived from an EMBL/GenBank/DDBJ whole genome shotgun (WGS) entry which is preliminary data.</text>
</comment>
<name>A0A645IXW6_9ZZZZ</name>
<reference evidence="1" key="1">
    <citation type="submission" date="2019-08" db="EMBL/GenBank/DDBJ databases">
        <authorList>
            <person name="Kucharzyk K."/>
            <person name="Murdoch R.W."/>
            <person name="Higgins S."/>
            <person name="Loffler F."/>
        </authorList>
    </citation>
    <scope>NUCLEOTIDE SEQUENCE</scope>
</reference>
<accession>A0A645IXW6</accession>
<dbReference type="EMBL" id="VSSQ01125892">
    <property type="protein sequence ID" value="MPN56016.1"/>
    <property type="molecule type" value="Genomic_DNA"/>
</dbReference>
<dbReference type="AlphaFoldDB" id="A0A645IXW6"/>
<gene>
    <name evidence="1" type="ORF">SDC9_203701</name>
</gene>
<sequence>MFEELVYDTRICRKTKNDLICIAPPEDVDQTVFRNNLETLTKEMDQDIDIKSELLDFIYQDFSVPEK</sequence>
<protein>
    <submittedName>
        <fullName evidence="1">Uncharacterized protein</fullName>
    </submittedName>
</protein>